<protein>
    <submittedName>
        <fullName evidence="2">Uncharacterized protein</fullName>
    </submittedName>
</protein>
<evidence type="ECO:0000256" key="1">
    <source>
        <dbReference type="SAM" id="MobiDB-lite"/>
    </source>
</evidence>
<keyword evidence="3" id="KW-1185">Reference proteome</keyword>
<comment type="caution">
    <text evidence="2">The sequence shown here is derived from an EMBL/GenBank/DDBJ whole genome shotgun (WGS) entry which is preliminary data.</text>
</comment>
<organism evidence="2 3">
    <name type="scientific">Acropora cervicornis</name>
    <name type="common">Staghorn coral</name>
    <dbReference type="NCBI Taxonomy" id="6130"/>
    <lineage>
        <taxon>Eukaryota</taxon>
        <taxon>Metazoa</taxon>
        <taxon>Cnidaria</taxon>
        <taxon>Anthozoa</taxon>
        <taxon>Hexacorallia</taxon>
        <taxon>Scleractinia</taxon>
        <taxon>Astrocoeniina</taxon>
        <taxon>Acroporidae</taxon>
        <taxon>Acropora</taxon>
    </lineage>
</organism>
<sequence>MAEMNDSPCSSDHDEYLDPLEIADSAGARLSTPERAGICRQRKVQTNPEQKRRETCAVQSIEIYPRGIKLRSTKTSVAVSNCGA</sequence>
<evidence type="ECO:0000313" key="2">
    <source>
        <dbReference type="EMBL" id="KAK2550606.1"/>
    </source>
</evidence>
<name>A0AAD9UUN2_ACRCE</name>
<reference evidence="2" key="2">
    <citation type="journal article" date="2023" name="Science">
        <title>Genomic signatures of disease resistance in endangered staghorn corals.</title>
        <authorList>
            <person name="Vollmer S.V."/>
            <person name="Selwyn J.D."/>
            <person name="Despard B.A."/>
            <person name="Roesel C.L."/>
        </authorList>
    </citation>
    <scope>NUCLEOTIDE SEQUENCE</scope>
    <source>
        <strain evidence="2">K2</strain>
    </source>
</reference>
<accession>A0AAD9UUN2</accession>
<reference evidence="2" key="1">
    <citation type="journal article" date="2023" name="G3 (Bethesda)">
        <title>Whole genome assembly and annotation of the endangered Caribbean coral Acropora cervicornis.</title>
        <authorList>
            <person name="Selwyn J.D."/>
            <person name="Vollmer S.V."/>
        </authorList>
    </citation>
    <scope>NUCLEOTIDE SEQUENCE</scope>
    <source>
        <strain evidence="2">K2</strain>
    </source>
</reference>
<feature type="region of interest" description="Disordered" evidence="1">
    <location>
        <begin position="1"/>
        <end position="29"/>
    </location>
</feature>
<dbReference type="Proteomes" id="UP001249851">
    <property type="component" value="Unassembled WGS sequence"/>
</dbReference>
<evidence type="ECO:0000313" key="3">
    <source>
        <dbReference type="Proteomes" id="UP001249851"/>
    </source>
</evidence>
<dbReference type="EMBL" id="JARQWQ010000108">
    <property type="protein sequence ID" value="KAK2550606.1"/>
    <property type="molecule type" value="Genomic_DNA"/>
</dbReference>
<proteinExistence type="predicted"/>
<dbReference type="AlphaFoldDB" id="A0AAD9UUN2"/>
<gene>
    <name evidence="2" type="ORF">P5673_028657</name>
</gene>